<evidence type="ECO:0000256" key="1">
    <source>
        <dbReference type="SAM" id="MobiDB-lite"/>
    </source>
</evidence>
<name>S4PV81_9NEOP</name>
<organism evidence="2">
    <name type="scientific">Pararge aegeria</name>
    <name type="common">speckled wood butterfly</name>
    <dbReference type="NCBI Taxonomy" id="116150"/>
    <lineage>
        <taxon>Eukaryota</taxon>
        <taxon>Metazoa</taxon>
        <taxon>Ecdysozoa</taxon>
        <taxon>Arthropoda</taxon>
        <taxon>Hexapoda</taxon>
        <taxon>Insecta</taxon>
        <taxon>Pterygota</taxon>
        <taxon>Neoptera</taxon>
        <taxon>Endopterygota</taxon>
        <taxon>Lepidoptera</taxon>
        <taxon>Glossata</taxon>
        <taxon>Ditrysia</taxon>
        <taxon>Papilionoidea</taxon>
        <taxon>Nymphalidae</taxon>
        <taxon>Satyrinae</taxon>
        <taxon>Satyrini</taxon>
        <taxon>Parargina</taxon>
        <taxon>Pararge</taxon>
    </lineage>
</organism>
<protein>
    <submittedName>
        <fullName evidence="2">Uncharacterized protein</fullName>
    </submittedName>
</protein>
<feature type="non-terminal residue" evidence="2">
    <location>
        <position position="71"/>
    </location>
</feature>
<dbReference type="EMBL" id="GAIX01008998">
    <property type="protein sequence ID" value="JAA83562.1"/>
    <property type="molecule type" value="Transcribed_RNA"/>
</dbReference>
<evidence type="ECO:0000313" key="2">
    <source>
        <dbReference type="EMBL" id="JAA83562.1"/>
    </source>
</evidence>
<dbReference type="AlphaFoldDB" id="S4PV81"/>
<sequence length="71" mass="7941">MRHLRHVGRDGSHGRHGVRGRRRARSVLRQVLHVDAVGEVQRVLSALRKAYRVVGGGDVAFRGTRLPAVLR</sequence>
<reference evidence="2" key="2">
    <citation type="submission" date="2013-05" db="EMBL/GenBank/DDBJ databases">
        <authorList>
            <person name="Carter J.-M."/>
            <person name="Baker S.C."/>
            <person name="Pink R."/>
            <person name="Carter D.R.F."/>
            <person name="Collins A."/>
            <person name="Tomlin J."/>
            <person name="Gibbs M."/>
            <person name="Breuker C.J."/>
        </authorList>
    </citation>
    <scope>NUCLEOTIDE SEQUENCE</scope>
    <source>
        <tissue evidence="2">Ovary</tissue>
    </source>
</reference>
<feature type="region of interest" description="Disordered" evidence="1">
    <location>
        <begin position="1"/>
        <end position="22"/>
    </location>
</feature>
<accession>S4PV81</accession>
<proteinExistence type="predicted"/>
<reference evidence="2" key="1">
    <citation type="journal article" date="2013" name="BMC Genomics">
        <title>Unscrambling butterfly oogenesis.</title>
        <authorList>
            <person name="Carter J.M."/>
            <person name="Baker S.C."/>
            <person name="Pink R."/>
            <person name="Carter D.R."/>
            <person name="Collins A."/>
            <person name="Tomlin J."/>
            <person name="Gibbs M."/>
            <person name="Breuker C.J."/>
        </authorList>
    </citation>
    <scope>NUCLEOTIDE SEQUENCE</scope>
    <source>
        <tissue evidence="2">Ovary</tissue>
    </source>
</reference>